<organism evidence="1 2">
    <name type="scientific">Metallosphaera cuprina (strain Ar-4)</name>
    <dbReference type="NCBI Taxonomy" id="1006006"/>
    <lineage>
        <taxon>Archaea</taxon>
        <taxon>Thermoproteota</taxon>
        <taxon>Thermoprotei</taxon>
        <taxon>Sulfolobales</taxon>
        <taxon>Sulfolobaceae</taxon>
        <taxon>Metallosphaera</taxon>
    </lineage>
</organism>
<reference evidence="1 2" key="1">
    <citation type="journal article" date="2011" name="J. Bacteriol.">
        <title>Complete genome sequence of Metallosphaera cuprina, a metal sulfide-oxidizing archaeon from a hot spring.</title>
        <authorList>
            <person name="Liu L.J."/>
            <person name="You X.Y."/>
            <person name="Zheng H."/>
            <person name="Wang S."/>
            <person name="Jiang C.Y."/>
            <person name="Liu S.J."/>
        </authorList>
    </citation>
    <scope>NUCLEOTIDE SEQUENCE [LARGE SCALE GENOMIC DNA]</scope>
    <source>
        <strain evidence="1 2">Ar-4</strain>
    </source>
</reference>
<sequence>MTNVNILFFNIPHLSVGRGGEVWVREVIDFLNKKHFKLS</sequence>
<dbReference type="Proteomes" id="UP000007812">
    <property type="component" value="Chromosome"/>
</dbReference>
<dbReference type="KEGG" id="mcn:Mcup_0929"/>
<evidence type="ECO:0000313" key="2">
    <source>
        <dbReference type="Proteomes" id="UP000007812"/>
    </source>
</evidence>
<accession>F4G2I6</accession>
<dbReference type="EMBL" id="CP002656">
    <property type="protein sequence ID" value="AEB95034.1"/>
    <property type="molecule type" value="Genomic_DNA"/>
</dbReference>
<evidence type="ECO:0000313" key="1">
    <source>
        <dbReference type="EMBL" id="AEB95034.1"/>
    </source>
</evidence>
<dbReference type="HOGENOM" id="CLU_3302693_0_0_2"/>
<dbReference type="PATRIC" id="fig|1006006.8.peg.926"/>
<keyword evidence="2" id="KW-1185">Reference proteome</keyword>
<dbReference type="AlphaFoldDB" id="F4G2I6"/>
<protein>
    <submittedName>
        <fullName evidence="1">Uncharacterized protein</fullName>
    </submittedName>
</protein>
<name>F4G2I6_METCR</name>
<dbReference type="STRING" id="1006006.Mcup_0929"/>
<gene>
    <name evidence="1" type="ordered locus">Mcup_0929</name>
</gene>
<proteinExistence type="predicted"/>